<feature type="transmembrane region" description="Helical" evidence="6">
    <location>
        <begin position="92"/>
        <end position="114"/>
    </location>
</feature>
<keyword evidence="3 6" id="KW-0812">Transmembrane</keyword>
<dbReference type="PANTHER" id="PTHR38459">
    <property type="entry name" value="PROPHAGE BACTOPRENOL-LINKED GLUCOSE TRANSLOCASE HOMOLOG"/>
    <property type="match status" value="1"/>
</dbReference>
<keyword evidence="9" id="KW-1185">Reference proteome</keyword>
<evidence type="ECO:0000256" key="2">
    <source>
        <dbReference type="ARBA" id="ARBA00009399"/>
    </source>
</evidence>
<comment type="similarity">
    <text evidence="2">Belongs to the GtrA family.</text>
</comment>
<dbReference type="OrthoDB" id="8388119at2"/>
<dbReference type="Proteomes" id="UP000285530">
    <property type="component" value="Unassembled WGS sequence"/>
</dbReference>
<evidence type="ECO:0000256" key="3">
    <source>
        <dbReference type="ARBA" id="ARBA00022692"/>
    </source>
</evidence>
<dbReference type="PANTHER" id="PTHR38459:SF1">
    <property type="entry name" value="PROPHAGE BACTOPRENOL-LINKED GLUCOSE TRANSLOCASE HOMOLOG"/>
    <property type="match status" value="1"/>
</dbReference>
<evidence type="ECO:0000256" key="5">
    <source>
        <dbReference type="ARBA" id="ARBA00023136"/>
    </source>
</evidence>
<dbReference type="InterPro" id="IPR051401">
    <property type="entry name" value="GtrA_CellWall_Glycosyl"/>
</dbReference>
<evidence type="ECO:0000313" key="8">
    <source>
        <dbReference type="EMBL" id="RJK98501.1"/>
    </source>
</evidence>
<sequence>MLCVTSQALGQARVTAFFRRARRSDALSGRFTRYLIVGGSAAIIDLGGFVLFLQGGFSTMAAAASGFAIAAVYNFALSSTVVFQVAPTWRRLVMFMAFAAVGLVVNTGVTSLAAIFTPDVIAKIIGILITFGVNFWMNNSVVFRAPRTSSER</sequence>
<dbReference type="EMBL" id="QZEV01000123">
    <property type="protein sequence ID" value="RJK98501.1"/>
    <property type="molecule type" value="Genomic_DNA"/>
</dbReference>
<protein>
    <submittedName>
        <fullName evidence="8">GtrA family protein</fullName>
    </submittedName>
</protein>
<dbReference type="Pfam" id="PF04138">
    <property type="entry name" value="GtrA_DPMS_TM"/>
    <property type="match status" value="1"/>
</dbReference>
<feature type="transmembrane region" description="Helical" evidence="6">
    <location>
        <begin position="120"/>
        <end position="137"/>
    </location>
</feature>
<comment type="subcellular location">
    <subcellularLocation>
        <location evidence="1">Membrane</location>
        <topology evidence="1">Multi-pass membrane protein</topology>
    </subcellularLocation>
</comment>
<feature type="domain" description="GtrA/DPMS transmembrane" evidence="7">
    <location>
        <begin position="33"/>
        <end position="143"/>
    </location>
</feature>
<reference evidence="8 9" key="1">
    <citation type="submission" date="2018-09" db="EMBL/GenBank/DDBJ databases">
        <title>Paracoccus onubensis nov. sp. a moderate halophilic bacterium isolated from Gruta de las Maravillas (Aracena, Spain).</title>
        <authorList>
            <person name="Jurado V."/>
            <person name="Gutierrez-Patricio S."/>
            <person name="Gonzalez-Pimentel J.L."/>
            <person name="Laiz L."/>
            <person name="Saiz-Jimenez C."/>
        </authorList>
    </citation>
    <scope>NUCLEOTIDE SEQUENCE [LARGE SCALE GENOMIC DNA]</scope>
    <source>
        <strain evidence="8 9">DSM 19484</strain>
    </source>
</reference>
<evidence type="ECO:0000259" key="7">
    <source>
        <dbReference type="Pfam" id="PF04138"/>
    </source>
</evidence>
<accession>A0A418ZQG3</accession>
<evidence type="ECO:0000256" key="1">
    <source>
        <dbReference type="ARBA" id="ARBA00004141"/>
    </source>
</evidence>
<gene>
    <name evidence="8" type="ORF">D3P06_16235</name>
</gene>
<feature type="transmembrane region" description="Helical" evidence="6">
    <location>
        <begin position="31"/>
        <end position="53"/>
    </location>
</feature>
<name>A0A418ZQG3_9RHOB</name>
<organism evidence="8 9">
    <name type="scientific">Paracoccus aestuarii</name>
    <dbReference type="NCBI Taxonomy" id="453842"/>
    <lineage>
        <taxon>Bacteria</taxon>
        <taxon>Pseudomonadati</taxon>
        <taxon>Pseudomonadota</taxon>
        <taxon>Alphaproteobacteria</taxon>
        <taxon>Rhodobacterales</taxon>
        <taxon>Paracoccaceae</taxon>
        <taxon>Paracoccus</taxon>
    </lineage>
</organism>
<evidence type="ECO:0000256" key="4">
    <source>
        <dbReference type="ARBA" id="ARBA00022989"/>
    </source>
</evidence>
<dbReference type="AlphaFoldDB" id="A0A418ZQG3"/>
<keyword evidence="4 6" id="KW-1133">Transmembrane helix</keyword>
<comment type="caution">
    <text evidence="8">The sequence shown here is derived from an EMBL/GenBank/DDBJ whole genome shotgun (WGS) entry which is preliminary data.</text>
</comment>
<keyword evidence="5 6" id="KW-0472">Membrane</keyword>
<dbReference type="GO" id="GO:0000271">
    <property type="term" value="P:polysaccharide biosynthetic process"/>
    <property type="evidence" value="ECO:0007669"/>
    <property type="project" value="InterPro"/>
</dbReference>
<evidence type="ECO:0000256" key="6">
    <source>
        <dbReference type="SAM" id="Phobius"/>
    </source>
</evidence>
<dbReference type="InterPro" id="IPR007267">
    <property type="entry name" value="GtrA_DPMS_TM"/>
</dbReference>
<feature type="transmembrane region" description="Helical" evidence="6">
    <location>
        <begin position="59"/>
        <end position="85"/>
    </location>
</feature>
<proteinExistence type="inferred from homology"/>
<dbReference type="GO" id="GO:0005886">
    <property type="term" value="C:plasma membrane"/>
    <property type="evidence" value="ECO:0007669"/>
    <property type="project" value="TreeGrafter"/>
</dbReference>
<evidence type="ECO:0000313" key="9">
    <source>
        <dbReference type="Proteomes" id="UP000285530"/>
    </source>
</evidence>